<evidence type="ECO:0000313" key="4">
    <source>
        <dbReference type="EMBL" id="SVC12398.1"/>
    </source>
</evidence>
<feature type="non-terminal residue" evidence="4">
    <location>
        <position position="1"/>
    </location>
</feature>
<keyword evidence="2" id="KW-0315">Glutamine amidotransferase</keyword>
<dbReference type="CDD" id="cd06223">
    <property type="entry name" value="PRTases_typeI"/>
    <property type="match status" value="1"/>
</dbReference>
<proteinExistence type="predicted"/>
<evidence type="ECO:0000259" key="3">
    <source>
        <dbReference type="Pfam" id="PF00156"/>
    </source>
</evidence>
<dbReference type="Pfam" id="PF00156">
    <property type="entry name" value="Pribosyltran"/>
    <property type="match status" value="1"/>
</dbReference>
<sequence>VPDSANTAALGYAEQSNIRFEIGLIRNHYLGRTFIDPNQAMRERKVKLKFNTVKGVLKGKRVVLVDDSIVRGTTLRQLVRLVHQSGAAEVHVRISSPPIKHPCFYGIDMQTRGELIAANDAEDPVDQVREFIGADSLGYLSTEGLLKIASENASENAGYCAACFSGT</sequence>
<gene>
    <name evidence="4" type="ORF">METZ01_LOCUS265252</name>
</gene>
<dbReference type="Gene3D" id="3.40.50.2020">
    <property type="match status" value="1"/>
</dbReference>
<name>A0A382JKY3_9ZZZZ</name>
<evidence type="ECO:0000256" key="2">
    <source>
        <dbReference type="ARBA" id="ARBA00022962"/>
    </source>
</evidence>
<feature type="domain" description="Phosphoribosyltransferase" evidence="3">
    <location>
        <begin position="52"/>
        <end position="92"/>
    </location>
</feature>
<protein>
    <recommendedName>
        <fullName evidence="3">Phosphoribosyltransferase domain-containing protein</fullName>
    </recommendedName>
</protein>
<dbReference type="GO" id="GO:0016740">
    <property type="term" value="F:transferase activity"/>
    <property type="evidence" value="ECO:0007669"/>
    <property type="project" value="UniProtKB-KW"/>
</dbReference>
<evidence type="ECO:0000256" key="1">
    <source>
        <dbReference type="ARBA" id="ARBA00022679"/>
    </source>
</evidence>
<dbReference type="EMBL" id="UINC01074821">
    <property type="protein sequence ID" value="SVC12398.1"/>
    <property type="molecule type" value="Genomic_DNA"/>
</dbReference>
<accession>A0A382JKY3</accession>
<dbReference type="PANTHER" id="PTHR11907">
    <property type="entry name" value="AMIDOPHOSPHORIBOSYLTRANSFERASE"/>
    <property type="match status" value="1"/>
</dbReference>
<dbReference type="InterPro" id="IPR000836">
    <property type="entry name" value="PRTase_dom"/>
</dbReference>
<dbReference type="AlphaFoldDB" id="A0A382JKY3"/>
<dbReference type="InterPro" id="IPR029057">
    <property type="entry name" value="PRTase-like"/>
</dbReference>
<dbReference type="InterPro" id="IPR029055">
    <property type="entry name" value="Ntn_hydrolases_N"/>
</dbReference>
<organism evidence="4">
    <name type="scientific">marine metagenome</name>
    <dbReference type="NCBI Taxonomy" id="408172"/>
    <lineage>
        <taxon>unclassified sequences</taxon>
        <taxon>metagenomes</taxon>
        <taxon>ecological metagenomes</taxon>
    </lineage>
</organism>
<keyword evidence="1" id="KW-0808">Transferase</keyword>
<reference evidence="4" key="1">
    <citation type="submission" date="2018-05" db="EMBL/GenBank/DDBJ databases">
        <authorList>
            <person name="Lanie J.A."/>
            <person name="Ng W.-L."/>
            <person name="Kazmierczak K.M."/>
            <person name="Andrzejewski T.M."/>
            <person name="Davidsen T.M."/>
            <person name="Wayne K.J."/>
            <person name="Tettelin H."/>
            <person name="Glass J.I."/>
            <person name="Rusch D."/>
            <person name="Podicherti R."/>
            <person name="Tsui H.-C.T."/>
            <person name="Winkler M.E."/>
        </authorList>
    </citation>
    <scope>NUCLEOTIDE SEQUENCE</scope>
</reference>
<dbReference type="SUPFAM" id="SSF53271">
    <property type="entry name" value="PRTase-like"/>
    <property type="match status" value="1"/>
</dbReference>
<dbReference type="Gene3D" id="3.60.20.10">
    <property type="entry name" value="Glutamine Phosphoribosylpyrophosphate, subunit 1, domain 1"/>
    <property type="match status" value="1"/>
</dbReference>
<feature type="non-terminal residue" evidence="4">
    <location>
        <position position="167"/>
    </location>
</feature>